<dbReference type="AlphaFoldDB" id="A0A0W0SUG1"/>
<comment type="caution">
    <text evidence="1">The sequence shown here is derived from an EMBL/GenBank/DDBJ whole genome shotgun (WGS) entry which is preliminary data.</text>
</comment>
<sequence length="86" mass="9276">MTNNILRLPAVKISSGLPRSTLYLRISQGLWTKPISLGARAVGWPANEISALNAARIAGKSNDEVRDLVKQLEAARKEIGGTNHAQ</sequence>
<accession>A0A0W0SUG1</accession>
<dbReference type="InterPro" id="IPR010260">
    <property type="entry name" value="AlpA"/>
</dbReference>
<proteinExistence type="predicted"/>
<dbReference type="OrthoDB" id="8455288at2"/>
<dbReference type="Gene3D" id="1.10.238.160">
    <property type="match status" value="1"/>
</dbReference>
<dbReference type="EMBL" id="LNXV01000003">
    <property type="protein sequence ID" value="KTC87022.1"/>
    <property type="molecule type" value="Genomic_DNA"/>
</dbReference>
<reference evidence="1 2" key="1">
    <citation type="submission" date="2015-11" db="EMBL/GenBank/DDBJ databases">
        <title>Genomic analysis of 38 Legionella species identifies large and diverse effector repertoires.</title>
        <authorList>
            <person name="Burstein D."/>
            <person name="Amaro F."/>
            <person name="Zusman T."/>
            <person name="Lifshitz Z."/>
            <person name="Cohen O."/>
            <person name="Gilbert J.A."/>
            <person name="Pupko T."/>
            <person name="Shuman H.A."/>
            <person name="Segal G."/>
        </authorList>
    </citation>
    <scope>NUCLEOTIDE SEQUENCE [LARGE SCALE GENOMIC DNA]</scope>
    <source>
        <strain evidence="1 2">ATCC 43878</strain>
    </source>
</reference>
<keyword evidence="2" id="KW-1185">Reference proteome</keyword>
<dbReference type="Pfam" id="PF05930">
    <property type="entry name" value="Phage_AlpA"/>
    <property type="match status" value="1"/>
</dbReference>
<evidence type="ECO:0000313" key="1">
    <source>
        <dbReference type="EMBL" id="KTC87022.1"/>
    </source>
</evidence>
<dbReference type="PATRIC" id="fig|29422.6.peg.261"/>
<evidence type="ECO:0000313" key="2">
    <source>
        <dbReference type="Proteomes" id="UP000054742"/>
    </source>
</evidence>
<dbReference type="STRING" id="29422.Lbru_0251"/>
<dbReference type="Proteomes" id="UP000054742">
    <property type="component" value="Unassembled WGS sequence"/>
</dbReference>
<organism evidence="1 2">
    <name type="scientific">Legionella brunensis</name>
    <dbReference type="NCBI Taxonomy" id="29422"/>
    <lineage>
        <taxon>Bacteria</taxon>
        <taxon>Pseudomonadati</taxon>
        <taxon>Pseudomonadota</taxon>
        <taxon>Gammaproteobacteria</taxon>
        <taxon>Legionellales</taxon>
        <taxon>Legionellaceae</taxon>
        <taxon>Legionella</taxon>
    </lineage>
</organism>
<name>A0A0W0SUG1_9GAMM</name>
<gene>
    <name evidence="1" type="ORF">Lbru_0251</name>
</gene>
<dbReference type="RefSeq" id="WP_058440359.1">
    <property type="nucleotide sequence ID" value="NZ_CAAAHU010000001.1"/>
</dbReference>
<protein>
    <submittedName>
        <fullName evidence="1">Prophage CP4-57 regulatory protein AlpA</fullName>
    </submittedName>
</protein>